<evidence type="ECO:0000313" key="2">
    <source>
        <dbReference type="Proteomes" id="UP000216207"/>
    </source>
</evidence>
<reference evidence="1 2" key="1">
    <citation type="submission" date="2017-07" db="EMBL/GenBank/DDBJ databases">
        <title>Isolation and whole genome analysis of endospore-forming bacteria from heroin.</title>
        <authorList>
            <person name="Kalinowski J."/>
            <person name="Ahrens B."/>
            <person name="Al-Dilaimi A."/>
            <person name="Winkler A."/>
            <person name="Wibberg D."/>
            <person name="Schleenbecker U."/>
            <person name="Ruckert C."/>
            <person name="Wolfel R."/>
            <person name="Grass G."/>
        </authorList>
    </citation>
    <scope>NUCLEOTIDE SEQUENCE [LARGE SCALE GENOMIC DNA]</scope>
    <source>
        <strain evidence="1 2">7539</strain>
    </source>
</reference>
<proteinExistence type="predicted"/>
<evidence type="ECO:0000313" key="1">
    <source>
        <dbReference type="EMBL" id="PAE88657.1"/>
    </source>
</evidence>
<gene>
    <name evidence="1" type="ORF">CHH72_11820</name>
</gene>
<dbReference type="AlphaFoldDB" id="A0A268NYR3"/>
<dbReference type="RefSeq" id="WP_095326676.1">
    <property type="nucleotide sequence ID" value="NZ_NPCC01000013.1"/>
</dbReference>
<dbReference type="EMBL" id="NPCC01000013">
    <property type="protein sequence ID" value="PAE88657.1"/>
    <property type="molecule type" value="Genomic_DNA"/>
</dbReference>
<protein>
    <submittedName>
        <fullName evidence="1">Uncharacterized protein</fullName>
    </submittedName>
</protein>
<dbReference type="Proteomes" id="UP000216207">
    <property type="component" value="Unassembled WGS sequence"/>
</dbReference>
<name>A0A268NYR3_SHOCL</name>
<accession>A0A268NYR3</accession>
<sequence length="134" mass="15612">MGGTWVATSGYIDGEATGEPDCGQFALGMRFVDEKNLFVGEPGEEEAFEYEIRDEIDSYGEERRFIEFFHVTRKEEHSKRNPRMKCQRECILLVRFRLKGRGRMPLVWRYFQGNQRGVIAIWNARRVSDVPVSA</sequence>
<comment type="caution">
    <text evidence="1">The sequence shown here is derived from an EMBL/GenBank/DDBJ whole genome shotgun (WGS) entry which is preliminary data.</text>
</comment>
<organism evidence="1 2">
    <name type="scientific">Shouchella clausii</name>
    <name type="common">Alkalihalobacillus clausii</name>
    <dbReference type="NCBI Taxonomy" id="79880"/>
    <lineage>
        <taxon>Bacteria</taxon>
        <taxon>Bacillati</taxon>
        <taxon>Bacillota</taxon>
        <taxon>Bacilli</taxon>
        <taxon>Bacillales</taxon>
        <taxon>Bacillaceae</taxon>
        <taxon>Shouchella</taxon>
    </lineage>
</organism>